<keyword evidence="3" id="KW-1185">Reference proteome</keyword>
<dbReference type="STRING" id="109376.A0A0D3DUA9"/>
<dbReference type="AlphaFoldDB" id="A0A0D3DUA9"/>
<evidence type="ECO:0008006" key="4">
    <source>
        <dbReference type="Google" id="ProtNLM"/>
    </source>
</evidence>
<protein>
    <recommendedName>
        <fullName evidence="4">Myb-like domain-containing protein</fullName>
    </recommendedName>
</protein>
<evidence type="ECO:0000313" key="3">
    <source>
        <dbReference type="Proteomes" id="UP000032141"/>
    </source>
</evidence>
<accession>A0A0D3DUA9</accession>
<dbReference type="PANTHER" id="PTHR45023">
    <property type="match status" value="1"/>
</dbReference>
<feature type="compositionally biased region" description="Polar residues" evidence="1">
    <location>
        <begin position="153"/>
        <end position="167"/>
    </location>
</feature>
<reference evidence="2" key="2">
    <citation type="submission" date="2015-03" db="UniProtKB">
        <authorList>
            <consortium name="EnsemblPlants"/>
        </authorList>
    </citation>
    <scope>IDENTIFICATION</scope>
</reference>
<dbReference type="EnsemblPlants" id="Bo8g093120.1">
    <property type="protein sequence ID" value="Bo8g093120.1"/>
    <property type="gene ID" value="Bo8g093120"/>
</dbReference>
<feature type="region of interest" description="Disordered" evidence="1">
    <location>
        <begin position="153"/>
        <end position="185"/>
    </location>
</feature>
<reference evidence="2 3" key="1">
    <citation type="journal article" date="2014" name="Genome Biol.">
        <title>Transcriptome and methylome profiling reveals relics of genome dominance in the mesopolyploid Brassica oleracea.</title>
        <authorList>
            <person name="Parkin I.A."/>
            <person name="Koh C."/>
            <person name="Tang H."/>
            <person name="Robinson S.J."/>
            <person name="Kagale S."/>
            <person name="Clarke W.E."/>
            <person name="Town C.D."/>
            <person name="Nixon J."/>
            <person name="Krishnakumar V."/>
            <person name="Bidwell S.L."/>
            <person name="Denoeud F."/>
            <person name="Belcram H."/>
            <person name="Links M.G."/>
            <person name="Just J."/>
            <person name="Clarke C."/>
            <person name="Bender T."/>
            <person name="Huebert T."/>
            <person name="Mason A.S."/>
            <person name="Pires J.C."/>
            <person name="Barker G."/>
            <person name="Moore J."/>
            <person name="Walley P.G."/>
            <person name="Manoli S."/>
            <person name="Batley J."/>
            <person name="Edwards D."/>
            <person name="Nelson M.N."/>
            <person name="Wang X."/>
            <person name="Paterson A.H."/>
            <person name="King G."/>
            <person name="Bancroft I."/>
            <person name="Chalhoub B."/>
            <person name="Sharpe A.G."/>
        </authorList>
    </citation>
    <scope>NUCLEOTIDE SEQUENCE</scope>
    <source>
        <strain evidence="2 3">cv. TO1000</strain>
    </source>
</reference>
<evidence type="ECO:0000313" key="2">
    <source>
        <dbReference type="EnsemblPlants" id="Bo8g093120.1"/>
    </source>
</evidence>
<proteinExistence type="predicted"/>
<feature type="compositionally biased region" description="Basic and acidic residues" evidence="1">
    <location>
        <begin position="1"/>
        <end position="12"/>
    </location>
</feature>
<sequence>MVASLERHEGSSKKRTTIATERREKRKWTPIDDVVLISSWLNTRKYPVVSNEQKSGAFWKRIAAYVAASPKVQGCEHREAAHCKQQWHKINDHVNKFCGAYEAASRERSIGQNESVVLKLAHEIFFNNHKKKFNLEHAWMDLRNNQKWCELNSSKTEGSADQATTRSPGVKASKGHGKKKTKAKAKSVSEFQTMLNINKEDLAMKERLSKMKLLDSLIAKQEPLAEYEVALKKKLITELLS</sequence>
<dbReference type="Gramene" id="Bo8g093120.1">
    <property type="protein sequence ID" value="Bo8g093120.1"/>
    <property type="gene ID" value="Bo8g093120"/>
</dbReference>
<organism evidence="2 3">
    <name type="scientific">Brassica oleracea var. oleracea</name>
    <dbReference type="NCBI Taxonomy" id="109376"/>
    <lineage>
        <taxon>Eukaryota</taxon>
        <taxon>Viridiplantae</taxon>
        <taxon>Streptophyta</taxon>
        <taxon>Embryophyta</taxon>
        <taxon>Tracheophyta</taxon>
        <taxon>Spermatophyta</taxon>
        <taxon>Magnoliopsida</taxon>
        <taxon>eudicotyledons</taxon>
        <taxon>Gunneridae</taxon>
        <taxon>Pentapetalae</taxon>
        <taxon>rosids</taxon>
        <taxon>malvids</taxon>
        <taxon>Brassicales</taxon>
        <taxon>Brassicaceae</taxon>
        <taxon>Brassiceae</taxon>
        <taxon>Brassica</taxon>
    </lineage>
</organism>
<feature type="region of interest" description="Disordered" evidence="1">
    <location>
        <begin position="1"/>
        <end position="23"/>
    </location>
</feature>
<dbReference type="Proteomes" id="UP000032141">
    <property type="component" value="Chromosome C8"/>
</dbReference>
<evidence type="ECO:0000256" key="1">
    <source>
        <dbReference type="SAM" id="MobiDB-lite"/>
    </source>
</evidence>
<dbReference type="PANTHER" id="PTHR45023:SF4">
    <property type="entry name" value="GLYCINE-RICH PROTEIN-RELATED"/>
    <property type="match status" value="1"/>
</dbReference>
<dbReference type="HOGENOM" id="CLU_012390_0_0_1"/>
<feature type="compositionally biased region" description="Basic residues" evidence="1">
    <location>
        <begin position="173"/>
        <end position="185"/>
    </location>
</feature>
<name>A0A0D3DUA9_BRAOL</name>